<dbReference type="eggNOG" id="COG0368">
    <property type="taxonomic scope" value="Bacteria"/>
</dbReference>
<dbReference type="GO" id="GO:0005886">
    <property type="term" value="C:plasma membrane"/>
    <property type="evidence" value="ECO:0007669"/>
    <property type="project" value="UniProtKB-SubCell"/>
</dbReference>
<comment type="pathway">
    <text evidence="3 19">Cofactor biosynthesis; adenosylcobalamin biosynthesis; adenosylcobalamin from cob(II)yrinate a,c-diamide: step 7/7.</text>
</comment>
<dbReference type="KEGG" id="ngl:RG1141_CH16050"/>
<comment type="subcellular location">
    <subcellularLocation>
        <location evidence="2 19">Cell membrane</location>
        <topology evidence="2 19">Multi-pass membrane protein</topology>
    </subcellularLocation>
</comment>
<feature type="transmembrane region" description="Helical" evidence="19">
    <location>
        <begin position="70"/>
        <end position="92"/>
    </location>
</feature>
<evidence type="ECO:0000313" key="20">
    <source>
        <dbReference type="EMBL" id="CDN53948.1"/>
    </source>
</evidence>
<proteinExistence type="inferred from homology"/>
<comment type="similarity">
    <text evidence="4 19">Belongs to the CobS family.</text>
</comment>
<evidence type="ECO:0000256" key="5">
    <source>
        <dbReference type="ARBA" id="ARBA00013200"/>
    </source>
</evidence>
<name>A0A068T655_NEOGA</name>
<evidence type="ECO:0000256" key="8">
    <source>
        <dbReference type="ARBA" id="ARBA00022573"/>
    </source>
</evidence>
<feature type="transmembrane region" description="Helical" evidence="19">
    <location>
        <begin position="98"/>
        <end position="115"/>
    </location>
</feature>
<dbReference type="InterPro" id="IPR003805">
    <property type="entry name" value="CobS"/>
</dbReference>
<keyword evidence="7 19" id="KW-1003">Cell membrane</keyword>
<dbReference type="Pfam" id="PF02654">
    <property type="entry name" value="CobS"/>
    <property type="match status" value="1"/>
</dbReference>
<sequence length="290" mass="29945">MSRSRLAAGKLVFSRKSRLCAQTHSRVGSEEQLPNATEFIADLARSVGFLSRLPVPDRFFRGHNGTISRAVRAFPVAGLIIAIVPALVLLLLQSGDPLLVSLIALALLTLVTGALHEDGLADTADGLGGGRDKDHALLIMKDSRIGAYGAVALVLSFGLRASALSALFRDDAVTAALAVLAVAAVSRAILVAHWRALPSARENGVAAGAGFPEDGARNIALFSGAAIALVLLVPVLGLPKVLLSLILAALAGFGFTRFVRQKLGGHTGDTIGATQQLSEIAMLATLALAA</sequence>
<evidence type="ECO:0000256" key="7">
    <source>
        <dbReference type="ARBA" id="ARBA00022475"/>
    </source>
</evidence>
<accession>A0A068T655</accession>
<dbReference type="EMBL" id="HG938355">
    <property type="protein sequence ID" value="CDN53948.1"/>
    <property type="molecule type" value="Genomic_DNA"/>
</dbReference>
<evidence type="ECO:0000256" key="17">
    <source>
        <dbReference type="ARBA" id="ARBA00048623"/>
    </source>
</evidence>
<evidence type="ECO:0000256" key="12">
    <source>
        <dbReference type="ARBA" id="ARBA00022989"/>
    </source>
</evidence>
<evidence type="ECO:0000256" key="15">
    <source>
        <dbReference type="ARBA" id="ARBA00032605"/>
    </source>
</evidence>
<evidence type="ECO:0000256" key="18">
    <source>
        <dbReference type="ARBA" id="ARBA00049504"/>
    </source>
</evidence>
<dbReference type="HAMAP" id="MF_00719">
    <property type="entry name" value="CobS"/>
    <property type="match status" value="1"/>
</dbReference>
<comment type="cofactor">
    <cofactor evidence="1 19">
        <name>Mg(2+)</name>
        <dbReference type="ChEBI" id="CHEBI:18420"/>
    </cofactor>
</comment>
<evidence type="ECO:0000256" key="4">
    <source>
        <dbReference type="ARBA" id="ARBA00010561"/>
    </source>
</evidence>
<evidence type="ECO:0000256" key="13">
    <source>
        <dbReference type="ARBA" id="ARBA00023136"/>
    </source>
</evidence>
<evidence type="ECO:0000256" key="2">
    <source>
        <dbReference type="ARBA" id="ARBA00004651"/>
    </source>
</evidence>
<evidence type="ECO:0000256" key="9">
    <source>
        <dbReference type="ARBA" id="ARBA00022679"/>
    </source>
</evidence>
<dbReference type="NCBIfam" id="TIGR00317">
    <property type="entry name" value="cobS"/>
    <property type="match status" value="1"/>
</dbReference>
<keyword evidence="10 19" id="KW-0812">Transmembrane</keyword>
<evidence type="ECO:0000256" key="6">
    <source>
        <dbReference type="ARBA" id="ARBA00015850"/>
    </source>
</evidence>
<keyword evidence="8 19" id="KW-0169">Cobalamin biosynthesis</keyword>
<feature type="transmembrane region" description="Helical" evidence="19">
    <location>
        <begin position="215"/>
        <end position="235"/>
    </location>
</feature>
<comment type="catalytic activity">
    <reaction evidence="17 19">
        <text>alpha-ribazole + adenosylcob(III)inamide-GDP = adenosylcob(III)alamin + GMP + H(+)</text>
        <dbReference type="Rhea" id="RHEA:16049"/>
        <dbReference type="ChEBI" id="CHEBI:10329"/>
        <dbReference type="ChEBI" id="CHEBI:15378"/>
        <dbReference type="ChEBI" id="CHEBI:18408"/>
        <dbReference type="ChEBI" id="CHEBI:58115"/>
        <dbReference type="ChEBI" id="CHEBI:60487"/>
        <dbReference type="EC" id="2.7.8.26"/>
    </reaction>
</comment>
<dbReference type="GO" id="GO:0051073">
    <property type="term" value="F:adenosylcobinamide-GDP ribazoletransferase activity"/>
    <property type="evidence" value="ECO:0007669"/>
    <property type="project" value="UniProtKB-UniRule"/>
</dbReference>
<dbReference type="PANTHER" id="PTHR34148:SF1">
    <property type="entry name" value="ADENOSYLCOBINAMIDE-GDP RIBAZOLETRANSFERASE"/>
    <property type="match status" value="1"/>
</dbReference>
<keyword evidence="13 19" id="KW-0472">Membrane</keyword>
<dbReference type="PANTHER" id="PTHR34148">
    <property type="entry name" value="ADENOSYLCOBINAMIDE-GDP RIBAZOLETRANSFERASE"/>
    <property type="match status" value="1"/>
</dbReference>
<protein>
    <recommendedName>
        <fullName evidence="6 19">Adenosylcobinamide-GDP ribazoletransferase</fullName>
        <ecNumber evidence="5 19">2.7.8.26</ecNumber>
    </recommendedName>
    <alternativeName>
        <fullName evidence="16 19">Cobalamin synthase</fullName>
    </alternativeName>
    <alternativeName>
        <fullName evidence="15 19">Cobalamin-5'-phosphate synthase</fullName>
    </alternativeName>
</protein>
<evidence type="ECO:0000256" key="1">
    <source>
        <dbReference type="ARBA" id="ARBA00001946"/>
    </source>
</evidence>
<organism evidence="20 21">
    <name type="scientific">Neorhizobium galegae bv. officinalis bv. officinalis str. HAMBI 1141</name>
    <dbReference type="NCBI Taxonomy" id="1028801"/>
    <lineage>
        <taxon>Bacteria</taxon>
        <taxon>Pseudomonadati</taxon>
        <taxon>Pseudomonadota</taxon>
        <taxon>Alphaproteobacteria</taxon>
        <taxon>Hyphomicrobiales</taxon>
        <taxon>Rhizobiaceae</taxon>
        <taxon>Rhizobium/Agrobacterium group</taxon>
        <taxon>Neorhizobium</taxon>
    </lineage>
</organism>
<feature type="transmembrane region" description="Helical" evidence="19">
    <location>
        <begin position="241"/>
        <end position="259"/>
    </location>
</feature>
<dbReference type="EC" id="2.7.8.26" evidence="5 19"/>
<dbReference type="AlphaFoldDB" id="A0A068T655"/>
<dbReference type="Proteomes" id="UP000028186">
    <property type="component" value="Chromosome I"/>
</dbReference>
<reference evidence="21" key="1">
    <citation type="journal article" date="2014" name="BMC Genomics">
        <title>Genome sequencing of two Neorhizobium galegae strains reveals a noeT gene responsible for the unusual acetylation of the nodulation factors.</title>
        <authorList>
            <person name="Osterman J."/>
            <person name="Marsh J."/>
            <person name="Laine P.K."/>
            <person name="Zeng Z."/>
            <person name="Alatalo E."/>
            <person name="Sullivan J.T."/>
            <person name="Young J.P."/>
            <person name="Thomas-Oates J."/>
            <person name="Paulin L."/>
            <person name="Lindstrom K."/>
        </authorList>
    </citation>
    <scope>NUCLEOTIDE SEQUENCE [LARGE SCALE GENOMIC DNA]</scope>
    <source>
        <strain evidence="21">HAMBI 1141</strain>
    </source>
</reference>
<feature type="transmembrane region" description="Helical" evidence="19">
    <location>
        <begin position="174"/>
        <end position="194"/>
    </location>
</feature>
<dbReference type="GO" id="GO:0008818">
    <property type="term" value="F:cobalamin 5'-phosphate synthase activity"/>
    <property type="evidence" value="ECO:0007669"/>
    <property type="project" value="UniProtKB-UniRule"/>
</dbReference>
<keyword evidence="12 19" id="KW-1133">Transmembrane helix</keyword>
<dbReference type="NCBIfam" id="NF001276">
    <property type="entry name" value="PRK00235.1-2"/>
    <property type="match status" value="1"/>
</dbReference>
<evidence type="ECO:0000256" key="11">
    <source>
        <dbReference type="ARBA" id="ARBA00022842"/>
    </source>
</evidence>
<dbReference type="GO" id="GO:0009236">
    <property type="term" value="P:cobalamin biosynthetic process"/>
    <property type="evidence" value="ECO:0007669"/>
    <property type="project" value="UniProtKB-UniRule"/>
</dbReference>
<evidence type="ECO:0000313" key="21">
    <source>
        <dbReference type="Proteomes" id="UP000028186"/>
    </source>
</evidence>
<keyword evidence="9 19" id="KW-0808">Transferase</keyword>
<evidence type="ECO:0000256" key="10">
    <source>
        <dbReference type="ARBA" id="ARBA00022692"/>
    </source>
</evidence>
<gene>
    <name evidence="19" type="primary">cobS</name>
    <name evidence="20" type="ORF">RG1141_CH16050</name>
</gene>
<evidence type="ECO:0000256" key="3">
    <source>
        <dbReference type="ARBA" id="ARBA00004663"/>
    </source>
</evidence>
<dbReference type="PATRIC" id="fig|1028801.3.peg.1624"/>
<keyword evidence="11 19" id="KW-0460">Magnesium</keyword>
<evidence type="ECO:0000256" key="19">
    <source>
        <dbReference type="HAMAP-Rule" id="MF_00719"/>
    </source>
</evidence>
<feature type="transmembrane region" description="Helical" evidence="19">
    <location>
        <begin position="145"/>
        <end position="168"/>
    </location>
</feature>
<evidence type="ECO:0000256" key="16">
    <source>
        <dbReference type="ARBA" id="ARBA00032853"/>
    </source>
</evidence>
<evidence type="ECO:0000256" key="14">
    <source>
        <dbReference type="ARBA" id="ARBA00025228"/>
    </source>
</evidence>
<dbReference type="HOGENOM" id="CLU_057426_1_0_5"/>
<comment type="catalytic activity">
    <reaction evidence="18 19">
        <text>alpha-ribazole 5'-phosphate + adenosylcob(III)inamide-GDP = adenosylcob(III)alamin 5'-phosphate + GMP + H(+)</text>
        <dbReference type="Rhea" id="RHEA:23560"/>
        <dbReference type="ChEBI" id="CHEBI:15378"/>
        <dbReference type="ChEBI" id="CHEBI:57918"/>
        <dbReference type="ChEBI" id="CHEBI:58115"/>
        <dbReference type="ChEBI" id="CHEBI:60487"/>
        <dbReference type="ChEBI" id="CHEBI:60493"/>
        <dbReference type="EC" id="2.7.8.26"/>
    </reaction>
</comment>
<comment type="function">
    <text evidence="14 19">Joins adenosylcobinamide-GDP and alpha-ribazole to generate adenosylcobalamin (Ado-cobalamin). Also synthesizes adenosylcobalamin 5'-phosphate from adenosylcobinamide-GDP and alpha-ribazole 5'-phosphate.</text>
</comment>
<dbReference type="UniPathway" id="UPA00148">
    <property type="reaction ID" value="UER00238"/>
</dbReference>